<feature type="compositionally biased region" description="Low complexity" evidence="1">
    <location>
        <begin position="58"/>
        <end position="71"/>
    </location>
</feature>
<dbReference type="OrthoDB" id="10322509at2759"/>
<dbReference type="RefSeq" id="XP_016603839.1">
    <property type="nucleotide sequence ID" value="XM_016757758.1"/>
</dbReference>
<evidence type="ECO:0000313" key="2">
    <source>
        <dbReference type="EMBL" id="KNC95799.1"/>
    </source>
</evidence>
<evidence type="ECO:0000313" key="3">
    <source>
        <dbReference type="Proteomes" id="UP000053201"/>
    </source>
</evidence>
<dbReference type="VEuPathDB" id="FungiDB:SPPG_09581"/>
<reference evidence="2 3" key="1">
    <citation type="submission" date="2009-08" db="EMBL/GenBank/DDBJ databases">
        <title>The Genome Sequence of Spizellomyces punctatus strain DAOM BR117.</title>
        <authorList>
            <consortium name="The Broad Institute Genome Sequencing Platform"/>
            <person name="Russ C."/>
            <person name="Cuomo C."/>
            <person name="Shea T."/>
            <person name="Young S.K."/>
            <person name="Zeng Q."/>
            <person name="Koehrsen M."/>
            <person name="Haas B."/>
            <person name="Borodovsky M."/>
            <person name="Guigo R."/>
            <person name="Alvarado L."/>
            <person name="Berlin A."/>
            <person name="Bochicchio J."/>
            <person name="Borenstein D."/>
            <person name="Chapman S."/>
            <person name="Chen Z."/>
            <person name="Engels R."/>
            <person name="Freedman E."/>
            <person name="Gellesch M."/>
            <person name="Goldberg J."/>
            <person name="Griggs A."/>
            <person name="Gujja S."/>
            <person name="Heiman D."/>
            <person name="Hepburn T."/>
            <person name="Howarth C."/>
            <person name="Jen D."/>
            <person name="Larson L."/>
            <person name="Lewis B."/>
            <person name="Mehta T."/>
            <person name="Park D."/>
            <person name="Pearson M."/>
            <person name="Roberts A."/>
            <person name="Saif S."/>
            <person name="Shenoy N."/>
            <person name="Sisk P."/>
            <person name="Stolte C."/>
            <person name="Sykes S."/>
            <person name="Thomson T."/>
            <person name="Walk T."/>
            <person name="White J."/>
            <person name="Yandava C."/>
            <person name="Burger G."/>
            <person name="Gray M.W."/>
            <person name="Holland P.W.H."/>
            <person name="King N."/>
            <person name="Lang F.B.F."/>
            <person name="Roger A.J."/>
            <person name="Ruiz-Trillo I."/>
            <person name="Lander E."/>
            <person name="Nusbaum C."/>
        </authorList>
    </citation>
    <scope>NUCLEOTIDE SEQUENCE [LARGE SCALE GENOMIC DNA]</scope>
    <source>
        <strain evidence="2 3">DAOM BR117</strain>
    </source>
</reference>
<accession>A0A0L0H4A0</accession>
<keyword evidence="3" id="KW-1185">Reference proteome</keyword>
<dbReference type="Proteomes" id="UP000053201">
    <property type="component" value="Unassembled WGS sequence"/>
</dbReference>
<dbReference type="GeneID" id="27692706"/>
<feature type="region of interest" description="Disordered" evidence="1">
    <location>
        <begin position="1"/>
        <end position="95"/>
    </location>
</feature>
<evidence type="ECO:0000256" key="1">
    <source>
        <dbReference type="SAM" id="MobiDB-lite"/>
    </source>
</evidence>
<dbReference type="AlphaFoldDB" id="A0A0L0H4A0"/>
<protein>
    <submittedName>
        <fullName evidence="2">Uncharacterized protein</fullName>
    </submittedName>
</protein>
<sequence>MTTTAPLDEAPVCFLPNLSQHEEEDAMEDWYPPGDEGERKKQVANLRKKTITLKDLINASRSSRENASSQSLPPTLATKIKVRPPPPRRPPGQQTHHHMVIEDPVMRLERARMGYSGVRGVVDAGGFHESRVEKRDPVSGVLDDLMETSVKAEGHNADAGSGKTFRARLVDFLVWVDNLVHMHEMRIAS</sequence>
<organism evidence="2 3">
    <name type="scientific">Spizellomyces punctatus (strain DAOM BR117)</name>
    <dbReference type="NCBI Taxonomy" id="645134"/>
    <lineage>
        <taxon>Eukaryota</taxon>
        <taxon>Fungi</taxon>
        <taxon>Fungi incertae sedis</taxon>
        <taxon>Chytridiomycota</taxon>
        <taxon>Chytridiomycota incertae sedis</taxon>
        <taxon>Chytridiomycetes</taxon>
        <taxon>Spizellomycetales</taxon>
        <taxon>Spizellomycetaceae</taxon>
        <taxon>Spizellomyces</taxon>
    </lineage>
</organism>
<dbReference type="EMBL" id="KQ257476">
    <property type="protein sequence ID" value="KNC95799.1"/>
    <property type="molecule type" value="Genomic_DNA"/>
</dbReference>
<dbReference type="InParanoid" id="A0A0L0H4A0"/>
<proteinExistence type="predicted"/>
<name>A0A0L0H4A0_SPIPD</name>
<gene>
    <name evidence="2" type="ORF">SPPG_09581</name>
</gene>